<accession>A0ABS9DWE4</accession>
<evidence type="ECO:0000313" key="2">
    <source>
        <dbReference type="Proteomes" id="UP001521209"/>
    </source>
</evidence>
<name>A0ABS9DWE4_9PROT</name>
<reference evidence="1 2" key="1">
    <citation type="submission" date="2022-01" db="EMBL/GenBank/DDBJ databases">
        <authorList>
            <person name="Won M."/>
            <person name="Kim S.-J."/>
            <person name="Kwon S.-W."/>
        </authorList>
    </citation>
    <scope>NUCLEOTIDE SEQUENCE [LARGE SCALE GENOMIC DNA]</scope>
    <source>
        <strain evidence="1 2">KCTC 23505</strain>
    </source>
</reference>
<keyword evidence="2" id="KW-1185">Reference proteome</keyword>
<dbReference type="RefSeq" id="WP_235703339.1">
    <property type="nucleotide sequence ID" value="NZ_JAKGBZ010000007.1"/>
</dbReference>
<sequence length="185" mass="19835">MTEPAMAPAAYEQLKLELAALLRVHRAAPGPPATLRGELLARLAALRVSLHRHAGPRLLHRGQCAHDSGFLGAADAFLIEGRTQSFLVAMVRRVRDLLASAGDQAGLGQFDVIAARVEAAAIDDQTTCEPGSAALVCLPHLPHLLAMLPPERREAAHDAIRVLAGDPHAWPTLGKRENTFLDDFS</sequence>
<proteinExistence type="predicted"/>
<organism evidence="1 2">
    <name type="scientific">Acidiphilium iwatense</name>
    <dbReference type="NCBI Taxonomy" id="768198"/>
    <lineage>
        <taxon>Bacteria</taxon>
        <taxon>Pseudomonadati</taxon>
        <taxon>Pseudomonadota</taxon>
        <taxon>Alphaproteobacteria</taxon>
        <taxon>Acetobacterales</taxon>
        <taxon>Acidocellaceae</taxon>
        <taxon>Acidiphilium</taxon>
    </lineage>
</organism>
<comment type="caution">
    <text evidence="1">The sequence shown here is derived from an EMBL/GenBank/DDBJ whole genome shotgun (WGS) entry which is preliminary data.</text>
</comment>
<dbReference type="EMBL" id="JAKGBZ010000007">
    <property type="protein sequence ID" value="MCF3946105.1"/>
    <property type="molecule type" value="Genomic_DNA"/>
</dbReference>
<protein>
    <submittedName>
        <fullName evidence="1">Uncharacterized protein</fullName>
    </submittedName>
</protein>
<evidence type="ECO:0000313" key="1">
    <source>
        <dbReference type="EMBL" id="MCF3946105.1"/>
    </source>
</evidence>
<dbReference type="Proteomes" id="UP001521209">
    <property type="component" value="Unassembled WGS sequence"/>
</dbReference>
<gene>
    <name evidence="1" type="ORF">L2A60_05330</name>
</gene>